<keyword evidence="4" id="KW-1185">Reference proteome</keyword>
<organism evidence="1 3">
    <name type="scientific">Limosilactobacillus antri DSM 16041</name>
    <dbReference type="NCBI Taxonomy" id="525309"/>
    <lineage>
        <taxon>Bacteria</taxon>
        <taxon>Bacillati</taxon>
        <taxon>Bacillota</taxon>
        <taxon>Bacilli</taxon>
        <taxon>Lactobacillales</taxon>
        <taxon>Lactobacillaceae</taxon>
        <taxon>Limosilactobacillus</taxon>
    </lineage>
</organism>
<gene>
    <name evidence="2" type="ORF">FC31_GL001513</name>
    <name evidence="1" type="ORF">HMPREF0494_1766</name>
</gene>
<dbReference type="RefSeq" id="WP_007123312.1">
    <property type="nucleotide sequence ID" value="NZ_AZDK01000004.1"/>
</dbReference>
<comment type="caution">
    <text evidence="1">The sequence shown here is derived from an EMBL/GenBank/DDBJ whole genome shotgun (WGS) entry which is preliminary data.</text>
</comment>
<dbReference type="OrthoDB" id="9780552at2"/>
<dbReference type="STRING" id="525309.HMPREF0494_1766"/>
<evidence type="ECO:0000313" key="4">
    <source>
        <dbReference type="Proteomes" id="UP000051883"/>
    </source>
</evidence>
<proteinExistence type="predicted"/>
<dbReference type="PATRIC" id="fig|525309.8.peg.1545"/>
<dbReference type="EMBL" id="AZDK01000004">
    <property type="protein sequence ID" value="KRK60444.1"/>
    <property type="molecule type" value="Genomic_DNA"/>
</dbReference>
<dbReference type="Proteomes" id="UP000003675">
    <property type="component" value="Unassembled WGS sequence"/>
</dbReference>
<sequence>MAETDIPTTYKQIVRFGLDKDGFFGLICSSDNGKTIKLIVGPDGLVLHPEDGDKIWNLIESKVQSAIDASGNELTWSKISDKPDLVLEKDLPDFNQFAKRDELPDTSGLAKAATVDAVKTTVESAISTAEKAQSTADANSKALSEKVDRKDLPTDLVHSPELDKVRVDVTQAKQDAAQALAVAKSATTTLDASKEFVAKKPSEYQEGFSRELKAAGVLEVNQTTLGKNLTYSTIGLLTSVAIDSYGSHCVRQRFEVIDSDYPYTFERTGTGNVWYPWHGITEWD</sequence>
<name>C8P8X2_9LACO</name>
<dbReference type="HOGENOM" id="CLU_979295_0_0_9"/>
<reference evidence="1 3" key="1">
    <citation type="submission" date="2009-09" db="EMBL/GenBank/DDBJ databases">
        <authorList>
            <person name="Qin X."/>
            <person name="Bachman B."/>
            <person name="Battles P."/>
            <person name="Bell A."/>
            <person name="Bess C."/>
            <person name="Bickham C."/>
            <person name="Chaboub L."/>
            <person name="Chen D."/>
            <person name="Coyle M."/>
            <person name="Deiros D.R."/>
            <person name="Dinh H."/>
            <person name="Forbes L."/>
            <person name="Fowler G."/>
            <person name="Francisco L."/>
            <person name="Fu Q."/>
            <person name="Gubbala S."/>
            <person name="Hale W."/>
            <person name="Han Y."/>
            <person name="Hemphill L."/>
            <person name="Highlander S.K."/>
            <person name="Hirani K."/>
            <person name="Hogues M."/>
            <person name="Jackson L."/>
            <person name="Jakkamsetti A."/>
            <person name="Javaid M."/>
            <person name="Jiang H."/>
            <person name="Korchina V."/>
            <person name="Kovar C."/>
            <person name="Lara F."/>
            <person name="Lee S."/>
            <person name="Mata R."/>
            <person name="Mathew T."/>
            <person name="Moen C."/>
            <person name="Morales K."/>
            <person name="Munidasa M."/>
            <person name="Nazareth L."/>
            <person name="Ngo R."/>
            <person name="Nguyen L."/>
            <person name="Okwuonu G."/>
            <person name="Ongeri F."/>
            <person name="Patil S."/>
            <person name="Petrosino J."/>
            <person name="Pham C."/>
            <person name="Pham P."/>
            <person name="Pu L.-L."/>
            <person name="Puazo M."/>
            <person name="Raj R."/>
            <person name="Reid J."/>
            <person name="Rouhana J."/>
            <person name="Saada N."/>
            <person name="Shang Y."/>
            <person name="Simmons D."/>
            <person name="Thornton R."/>
            <person name="Warren J."/>
            <person name="Weissenberger G."/>
            <person name="Zhang J."/>
            <person name="Zhang L."/>
            <person name="Zhou C."/>
            <person name="Zhu D."/>
            <person name="Muzny D."/>
            <person name="Worley K."/>
            <person name="Gibbs R."/>
        </authorList>
    </citation>
    <scope>NUCLEOTIDE SEQUENCE [LARGE SCALE GENOMIC DNA]</scope>
    <source>
        <strain evidence="1 3">DSM 16041</strain>
    </source>
</reference>
<evidence type="ECO:0000313" key="3">
    <source>
        <dbReference type="Proteomes" id="UP000003675"/>
    </source>
</evidence>
<dbReference type="Proteomes" id="UP000051883">
    <property type="component" value="Unassembled WGS sequence"/>
</dbReference>
<dbReference type="EMBL" id="ACLL01000051">
    <property type="protein sequence ID" value="EEW53043.1"/>
    <property type="molecule type" value="Genomic_DNA"/>
</dbReference>
<accession>C8P8X2</accession>
<protein>
    <submittedName>
        <fullName evidence="1">Uncharacterized protein</fullName>
    </submittedName>
</protein>
<dbReference type="eggNOG" id="ENOG5030YE5">
    <property type="taxonomic scope" value="Bacteria"/>
</dbReference>
<dbReference type="AlphaFoldDB" id="C8P8X2"/>
<reference evidence="2 4" key="2">
    <citation type="journal article" date="2015" name="Genome Announc.">
        <title>Expanding the biotechnology potential of lactobacilli through comparative genomics of 213 strains and associated genera.</title>
        <authorList>
            <person name="Sun Z."/>
            <person name="Harris H.M."/>
            <person name="McCann A."/>
            <person name="Guo C."/>
            <person name="Argimon S."/>
            <person name="Zhang W."/>
            <person name="Yang X."/>
            <person name="Jeffery I.B."/>
            <person name="Cooney J.C."/>
            <person name="Kagawa T.F."/>
            <person name="Liu W."/>
            <person name="Song Y."/>
            <person name="Salvetti E."/>
            <person name="Wrobel A."/>
            <person name="Rasinkangas P."/>
            <person name="Parkhill J."/>
            <person name="Rea M.C."/>
            <person name="O'Sullivan O."/>
            <person name="Ritari J."/>
            <person name="Douillard F.P."/>
            <person name="Paul Ross R."/>
            <person name="Yang R."/>
            <person name="Briner A.E."/>
            <person name="Felis G.E."/>
            <person name="de Vos W.M."/>
            <person name="Barrangou R."/>
            <person name="Klaenhammer T.R."/>
            <person name="Caufield P.W."/>
            <person name="Cui Y."/>
            <person name="Zhang H."/>
            <person name="O'Toole P.W."/>
        </authorList>
    </citation>
    <scope>NUCLEOTIDE SEQUENCE [LARGE SCALE GENOMIC DNA]</scope>
    <source>
        <strain evidence="2 4">DSM 16041</strain>
    </source>
</reference>
<evidence type="ECO:0000313" key="1">
    <source>
        <dbReference type="EMBL" id="EEW53043.1"/>
    </source>
</evidence>
<evidence type="ECO:0000313" key="2">
    <source>
        <dbReference type="EMBL" id="KRK60444.1"/>
    </source>
</evidence>